<evidence type="ECO:0000256" key="3">
    <source>
        <dbReference type="ARBA" id="ARBA00020084"/>
    </source>
</evidence>
<dbReference type="Pfam" id="PF00329">
    <property type="entry name" value="Complex1_30kDa"/>
    <property type="match status" value="1"/>
</dbReference>
<dbReference type="HAMAP" id="MF_01357">
    <property type="entry name" value="NDH1_NuoC"/>
    <property type="match status" value="1"/>
</dbReference>
<dbReference type="GO" id="GO:0005739">
    <property type="term" value="C:mitochondrion"/>
    <property type="evidence" value="ECO:0007669"/>
    <property type="project" value="UniProtKB-SubCell"/>
</dbReference>
<dbReference type="InterPro" id="IPR037232">
    <property type="entry name" value="NADH_quin_OxRdtase_su_C/D-like"/>
</dbReference>
<dbReference type="AlphaFoldDB" id="A0A836JG43"/>
<dbReference type="PROSITE" id="PS00542">
    <property type="entry name" value="COMPLEX1_30K"/>
    <property type="match status" value="1"/>
</dbReference>
<reference evidence="11" key="1">
    <citation type="submission" date="2020-02" db="EMBL/GenBank/DDBJ databases">
        <title>Relaxed selection underlies rapid genomic changes in the transitions from sociality to social parasitism in ants.</title>
        <authorList>
            <person name="Bi X."/>
        </authorList>
    </citation>
    <scope>NUCLEOTIDE SEQUENCE</scope>
    <source>
        <strain evidence="11">BGI-DK2014c</strain>
        <tissue evidence="11">Whole body</tissue>
    </source>
</reference>
<keyword evidence="4 9" id="KW-0813">Transport</keyword>
<keyword evidence="12" id="KW-1185">Reference proteome</keyword>
<evidence type="ECO:0000256" key="7">
    <source>
        <dbReference type="ARBA" id="ARBA00023075"/>
    </source>
</evidence>
<comment type="caution">
    <text evidence="11">The sequence shown here is derived from an EMBL/GenBank/DDBJ whole genome shotgun (WGS) entry which is preliminary data.</text>
</comment>
<dbReference type="PANTHER" id="PTHR10884:SF14">
    <property type="entry name" value="NADH DEHYDROGENASE [UBIQUINONE] IRON-SULFUR PROTEIN 3, MITOCHONDRIAL"/>
    <property type="match status" value="1"/>
</dbReference>
<evidence type="ECO:0000256" key="1">
    <source>
        <dbReference type="ARBA" id="ARBA00004173"/>
    </source>
</evidence>
<dbReference type="SUPFAM" id="SSF143243">
    <property type="entry name" value="Nqo5-like"/>
    <property type="match status" value="1"/>
</dbReference>
<dbReference type="InterPro" id="IPR010218">
    <property type="entry name" value="NADH_DH_suC"/>
</dbReference>
<dbReference type="GO" id="GO:0016020">
    <property type="term" value="C:membrane"/>
    <property type="evidence" value="ECO:0007669"/>
    <property type="project" value="UniProtKB-ARBA"/>
</dbReference>
<sequence>KMTSILRNYWRLSRSLSFATPKCYVIASPLLIRCNTTTTSEKTDKTETRPTIRKPSHVDVDHLINFGRYINDCLPKYIQQVQLAAGDELELLITPDGIIPTFTFLKDHHNTQFVNLSDITALDLVYNLLSLRYNSRIRVKTYTDELTPVDSLHRVFQAADWYEREVWDMFGVFFSNHPDLRRILTDYGFEGHPLRKDFPLSGYVEVRYDDEHKRIVIEPLELTQEFRKFELAAPWEQFPNFRDAPAIAEPISKEK</sequence>
<comment type="subcellular location">
    <subcellularLocation>
        <location evidence="1">Mitochondrion</location>
    </subcellularLocation>
</comment>
<feature type="domain" description="NADH:ubiquinone oxidoreductase 30kDa subunit" evidence="10">
    <location>
        <begin position="93"/>
        <end position="203"/>
    </location>
</feature>
<name>A0A836JG43_9HYME</name>
<feature type="non-terminal residue" evidence="11">
    <location>
        <position position="1"/>
    </location>
</feature>
<keyword evidence="5 9" id="KW-1278">Translocase</keyword>
<dbReference type="FunFam" id="3.30.460.80:FF:000002">
    <property type="entry name" value="NADH dehydrogenase iron-sulfur protein 3, mitochondrial"/>
    <property type="match status" value="1"/>
</dbReference>
<evidence type="ECO:0000256" key="5">
    <source>
        <dbReference type="ARBA" id="ARBA00022967"/>
    </source>
</evidence>
<evidence type="ECO:0000256" key="2">
    <source>
        <dbReference type="ARBA" id="ARBA00007569"/>
    </source>
</evidence>
<comment type="catalytic activity">
    <reaction evidence="8">
        <text>a ubiquinone + NADH + 5 H(+)(in) = a ubiquinol + NAD(+) + 4 H(+)(out)</text>
        <dbReference type="Rhea" id="RHEA:29091"/>
        <dbReference type="Rhea" id="RHEA-COMP:9565"/>
        <dbReference type="Rhea" id="RHEA-COMP:9566"/>
        <dbReference type="ChEBI" id="CHEBI:15378"/>
        <dbReference type="ChEBI" id="CHEBI:16389"/>
        <dbReference type="ChEBI" id="CHEBI:17976"/>
        <dbReference type="ChEBI" id="CHEBI:57540"/>
        <dbReference type="ChEBI" id="CHEBI:57945"/>
        <dbReference type="EC" id="7.1.1.2"/>
    </reaction>
</comment>
<evidence type="ECO:0000313" key="12">
    <source>
        <dbReference type="Proteomes" id="UP000668214"/>
    </source>
</evidence>
<dbReference type="GO" id="GO:0008137">
    <property type="term" value="F:NADH dehydrogenase (ubiquinone) activity"/>
    <property type="evidence" value="ECO:0007669"/>
    <property type="project" value="UniProtKB-EC"/>
</dbReference>
<dbReference type="Gene3D" id="3.30.460.80">
    <property type="entry name" value="NADH:ubiquinone oxidoreductase, 30kDa subunit"/>
    <property type="match status" value="1"/>
</dbReference>
<evidence type="ECO:0000313" key="11">
    <source>
        <dbReference type="EMBL" id="KAG5312020.1"/>
    </source>
</evidence>
<keyword evidence="7" id="KW-0830">Ubiquinone</keyword>
<evidence type="ECO:0000256" key="8">
    <source>
        <dbReference type="ARBA" id="ARBA00049551"/>
    </source>
</evidence>
<comment type="similarity">
    <text evidence="2 9">Belongs to the complex I 30 kDa subunit family.</text>
</comment>
<dbReference type="Proteomes" id="UP000668214">
    <property type="component" value="Unassembled WGS sequence"/>
</dbReference>
<organism evidence="11 12">
    <name type="scientific">Pseudoatta argentina</name>
    <dbReference type="NCBI Taxonomy" id="621737"/>
    <lineage>
        <taxon>Eukaryota</taxon>
        <taxon>Metazoa</taxon>
        <taxon>Ecdysozoa</taxon>
        <taxon>Arthropoda</taxon>
        <taxon>Hexapoda</taxon>
        <taxon>Insecta</taxon>
        <taxon>Pterygota</taxon>
        <taxon>Neoptera</taxon>
        <taxon>Endopterygota</taxon>
        <taxon>Hymenoptera</taxon>
        <taxon>Apocrita</taxon>
        <taxon>Aculeata</taxon>
        <taxon>Formicoidea</taxon>
        <taxon>Formicidae</taxon>
        <taxon>Myrmicinae</taxon>
        <taxon>Pseudoatta</taxon>
    </lineage>
</organism>
<accession>A0A836JG43</accession>
<dbReference type="InterPro" id="IPR020396">
    <property type="entry name" value="NADH_UbQ_OxRdtase_CS"/>
</dbReference>
<keyword evidence="6 9" id="KW-0520">NAD</keyword>
<dbReference type="GO" id="GO:0016651">
    <property type="term" value="F:oxidoreductase activity, acting on NAD(P)H"/>
    <property type="evidence" value="ECO:0007669"/>
    <property type="project" value="InterPro"/>
</dbReference>
<dbReference type="InterPro" id="IPR001268">
    <property type="entry name" value="NADH_UbQ_OxRdtase_30kDa_su"/>
</dbReference>
<dbReference type="PANTHER" id="PTHR10884">
    <property type="entry name" value="NADH DEHYDROGENASE UBIQUINONE IRON-SULFUR PROTEIN 3"/>
    <property type="match status" value="1"/>
</dbReference>
<feature type="non-terminal residue" evidence="11">
    <location>
        <position position="255"/>
    </location>
</feature>
<proteinExistence type="inferred from homology"/>
<evidence type="ECO:0000256" key="6">
    <source>
        <dbReference type="ARBA" id="ARBA00023027"/>
    </source>
</evidence>
<protein>
    <recommendedName>
        <fullName evidence="3">NADH dehydrogenase [ubiquinone] iron-sulfur protein 3, mitochondrial</fullName>
    </recommendedName>
</protein>
<evidence type="ECO:0000256" key="9">
    <source>
        <dbReference type="RuleBase" id="RU003456"/>
    </source>
</evidence>
<gene>
    <name evidence="11" type="primary">Ndufs3</name>
    <name evidence="11" type="ORF">G6Z78_0002460</name>
</gene>
<dbReference type="NCBIfam" id="NF004733">
    <property type="entry name" value="PRK06074.1-5"/>
    <property type="match status" value="1"/>
</dbReference>
<evidence type="ECO:0000256" key="4">
    <source>
        <dbReference type="ARBA" id="ARBA00022448"/>
    </source>
</evidence>
<dbReference type="EMBL" id="JAANIA010002592">
    <property type="protein sequence ID" value="KAG5312020.1"/>
    <property type="molecule type" value="Genomic_DNA"/>
</dbReference>
<evidence type="ECO:0000259" key="10">
    <source>
        <dbReference type="Pfam" id="PF00329"/>
    </source>
</evidence>